<dbReference type="InterPro" id="IPR052698">
    <property type="entry name" value="MoCofactor_Util/Proc"/>
</dbReference>
<dbReference type="InterPro" id="IPR014308">
    <property type="entry name" value="Xanthine_DH_XdhC"/>
</dbReference>
<dbReference type="Pfam" id="PF13478">
    <property type="entry name" value="XdhC_C"/>
    <property type="match status" value="1"/>
</dbReference>
<organism evidence="3 4">
    <name type="scientific">Rhodobacter flavimaris</name>
    <dbReference type="NCBI Taxonomy" id="2907145"/>
    <lineage>
        <taxon>Bacteria</taxon>
        <taxon>Pseudomonadati</taxon>
        <taxon>Pseudomonadota</taxon>
        <taxon>Alphaproteobacteria</taxon>
        <taxon>Rhodobacterales</taxon>
        <taxon>Rhodobacter group</taxon>
        <taxon>Rhodobacter</taxon>
    </lineage>
</organism>
<dbReference type="InterPro" id="IPR027051">
    <property type="entry name" value="XdhC_Rossmann_dom"/>
</dbReference>
<feature type="domain" description="XdhC Rossmann" evidence="2">
    <location>
        <begin position="153"/>
        <end position="291"/>
    </location>
</feature>
<proteinExistence type="predicted"/>
<dbReference type="Proteomes" id="UP001521181">
    <property type="component" value="Unassembled WGS sequence"/>
</dbReference>
<evidence type="ECO:0000259" key="2">
    <source>
        <dbReference type="Pfam" id="PF13478"/>
    </source>
</evidence>
<dbReference type="InterPro" id="IPR003777">
    <property type="entry name" value="XdhC_CoxI"/>
</dbReference>
<dbReference type="PANTHER" id="PTHR30388">
    <property type="entry name" value="ALDEHYDE OXIDOREDUCTASE MOLYBDENUM COFACTOR ASSEMBLY PROTEIN"/>
    <property type="match status" value="1"/>
</dbReference>
<dbReference type="NCBIfam" id="TIGR02964">
    <property type="entry name" value="xanthine_xdhC"/>
    <property type="match status" value="1"/>
</dbReference>
<gene>
    <name evidence="3" type="primary">xdhC</name>
    <name evidence="3" type="ORF">LZA78_13235</name>
</gene>
<evidence type="ECO:0000259" key="1">
    <source>
        <dbReference type="Pfam" id="PF02625"/>
    </source>
</evidence>
<evidence type="ECO:0000313" key="3">
    <source>
        <dbReference type="EMBL" id="MCE5974446.1"/>
    </source>
</evidence>
<evidence type="ECO:0000313" key="4">
    <source>
        <dbReference type="Proteomes" id="UP001521181"/>
    </source>
</evidence>
<accession>A0ABS8YXC1</accession>
<feature type="domain" description="XdhC- CoxI" evidence="1">
    <location>
        <begin position="12"/>
        <end position="63"/>
    </location>
</feature>
<dbReference type="EMBL" id="JAJUOS010000010">
    <property type="protein sequence ID" value="MCE5974446.1"/>
    <property type="molecule type" value="Genomic_DNA"/>
</dbReference>
<dbReference type="PANTHER" id="PTHR30388:SF6">
    <property type="entry name" value="XANTHINE DEHYDROGENASE SUBUNIT A-RELATED"/>
    <property type="match status" value="1"/>
</dbReference>
<sequence>MSLDPAYLARAAAQGPFVRVLVAAVQGSTPREAGAEMLVWPDRTEGTIGGGQLEFEAITRARANPAARLERIPLGPAMGQCCGGAVTLAYEAMDTGSIARIDGAHHARSLGDASEMPLAVRRALARARDRGETPPLLIENWLIEPVAPARQTLWVWGAGHVGRAVVSTLAPLPDLALSWLDTGAGRFPALPDGITQMIAENPAHLVALAPRDAHHLILTYSHALDLELCHRLLDHGFASCGLIGSATKWARFRKRLSLLGHSDAQISRIACPIGDPTLGKHPQAIAIGVGAALLRELSATRAQGANHKKDRAG</sequence>
<reference evidence="3 4" key="1">
    <citation type="submission" date="2021-12" db="EMBL/GenBank/DDBJ databases">
        <title>Sinirhodobacter sp. WL0062 is a bacterium isolated from seawater.</title>
        <authorList>
            <person name="Wang L."/>
            <person name="He W."/>
            <person name="Zhang D.-F."/>
        </authorList>
    </citation>
    <scope>NUCLEOTIDE SEQUENCE [LARGE SCALE GENOMIC DNA]</scope>
    <source>
        <strain evidence="3 4">WL0062</strain>
    </source>
</reference>
<protein>
    <submittedName>
        <fullName evidence="3">Xanthine dehydrogenase accessory protein XdhC</fullName>
    </submittedName>
</protein>
<dbReference type="Pfam" id="PF02625">
    <property type="entry name" value="XdhC_CoxI"/>
    <property type="match status" value="1"/>
</dbReference>
<comment type="caution">
    <text evidence="3">The sequence shown here is derived from an EMBL/GenBank/DDBJ whole genome shotgun (WGS) entry which is preliminary data.</text>
</comment>
<dbReference type="RefSeq" id="WP_233677406.1">
    <property type="nucleotide sequence ID" value="NZ_JAJUOS010000010.1"/>
</dbReference>
<dbReference type="Gene3D" id="3.40.50.720">
    <property type="entry name" value="NAD(P)-binding Rossmann-like Domain"/>
    <property type="match status" value="1"/>
</dbReference>
<name>A0ABS8YXC1_9RHOB</name>
<keyword evidence="4" id="KW-1185">Reference proteome</keyword>